<accession>A0AAV7V3M3</accession>
<dbReference type="PANTHER" id="PTHR14096">
    <property type="entry name" value="APOLIPOPROTEIN L"/>
    <property type="match status" value="1"/>
</dbReference>
<keyword evidence="4" id="KW-1185">Reference proteome</keyword>
<dbReference type="GO" id="GO:0005576">
    <property type="term" value="C:extracellular region"/>
    <property type="evidence" value="ECO:0007669"/>
    <property type="project" value="InterPro"/>
</dbReference>
<dbReference type="EMBL" id="JANPWB010000004">
    <property type="protein sequence ID" value="KAJ1195179.1"/>
    <property type="molecule type" value="Genomic_DNA"/>
</dbReference>
<dbReference type="GO" id="GO:0042157">
    <property type="term" value="P:lipoprotein metabolic process"/>
    <property type="evidence" value="ECO:0007669"/>
    <property type="project" value="InterPro"/>
</dbReference>
<dbReference type="AlphaFoldDB" id="A0AAV7V3M3"/>
<dbReference type="PANTHER" id="PTHR14096:SF28">
    <property type="entry name" value="APOLIPOPROTEIN L, 1-RELATED"/>
    <property type="match status" value="1"/>
</dbReference>
<evidence type="ECO:0000313" key="3">
    <source>
        <dbReference type="EMBL" id="KAJ1195179.1"/>
    </source>
</evidence>
<dbReference type="Pfam" id="PF05461">
    <property type="entry name" value="ApoL"/>
    <property type="match status" value="1"/>
</dbReference>
<evidence type="ECO:0000313" key="4">
    <source>
        <dbReference type="Proteomes" id="UP001066276"/>
    </source>
</evidence>
<organism evidence="3 4">
    <name type="scientific">Pleurodeles waltl</name>
    <name type="common">Iberian ribbed newt</name>
    <dbReference type="NCBI Taxonomy" id="8319"/>
    <lineage>
        <taxon>Eukaryota</taxon>
        <taxon>Metazoa</taxon>
        <taxon>Chordata</taxon>
        <taxon>Craniata</taxon>
        <taxon>Vertebrata</taxon>
        <taxon>Euteleostomi</taxon>
        <taxon>Amphibia</taxon>
        <taxon>Batrachia</taxon>
        <taxon>Caudata</taxon>
        <taxon>Salamandroidea</taxon>
        <taxon>Salamandridae</taxon>
        <taxon>Pleurodelinae</taxon>
        <taxon>Pleurodeles</taxon>
    </lineage>
</organism>
<comment type="similarity">
    <text evidence="1">Belongs to the apolipoprotein L family.</text>
</comment>
<feature type="coiled-coil region" evidence="2">
    <location>
        <begin position="79"/>
        <end position="116"/>
    </location>
</feature>
<dbReference type="Proteomes" id="UP001066276">
    <property type="component" value="Chromosome 2_2"/>
</dbReference>
<keyword evidence="2" id="KW-0175">Coiled coil</keyword>
<gene>
    <name evidence="3" type="ORF">NDU88_004460</name>
</gene>
<dbReference type="GO" id="GO:0006869">
    <property type="term" value="P:lipid transport"/>
    <property type="evidence" value="ECO:0007669"/>
    <property type="project" value="InterPro"/>
</dbReference>
<dbReference type="GO" id="GO:0008289">
    <property type="term" value="F:lipid binding"/>
    <property type="evidence" value="ECO:0007669"/>
    <property type="project" value="InterPro"/>
</dbReference>
<evidence type="ECO:0000256" key="2">
    <source>
        <dbReference type="SAM" id="Coils"/>
    </source>
</evidence>
<protein>
    <submittedName>
        <fullName evidence="3">Uncharacterized protein</fullName>
    </submittedName>
</protein>
<comment type="caution">
    <text evidence="3">The sequence shown here is derived from an EMBL/GenBank/DDBJ whole genome shotgun (WGS) entry which is preliminary data.</text>
</comment>
<evidence type="ECO:0000256" key="1">
    <source>
        <dbReference type="ARBA" id="ARBA00010090"/>
    </source>
</evidence>
<name>A0AAV7V3M3_PLEWA</name>
<dbReference type="GO" id="GO:0016020">
    <property type="term" value="C:membrane"/>
    <property type="evidence" value="ECO:0007669"/>
    <property type="project" value="TreeGrafter"/>
</dbReference>
<reference evidence="3" key="1">
    <citation type="journal article" date="2022" name="bioRxiv">
        <title>Sequencing and chromosome-scale assembly of the giantPleurodeles waltlgenome.</title>
        <authorList>
            <person name="Brown T."/>
            <person name="Elewa A."/>
            <person name="Iarovenko S."/>
            <person name="Subramanian E."/>
            <person name="Araus A.J."/>
            <person name="Petzold A."/>
            <person name="Susuki M."/>
            <person name="Suzuki K.-i.T."/>
            <person name="Hayashi T."/>
            <person name="Toyoda A."/>
            <person name="Oliveira C."/>
            <person name="Osipova E."/>
            <person name="Leigh N.D."/>
            <person name="Simon A."/>
            <person name="Yun M.H."/>
        </authorList>
    </citation>
    <scope>NUCLEOTIDE SEQUENCE</scope>
    <source>
        <strain evidence="3">20211129_DDA</strain>
        <tissue evidence="3">Liver</tissue>
    </source>
</reference>
<dbReference type="InterPro" id="IPR008405">
    <property type="entry name" value="ApoL"/>
</dbReference>
<sequence>MDQNHSSVTLLRATGVGMSVAGGIAGLSGVVLAPFTGGASLVTSVGAAASFLGNFTRMLASGAELAGNSKCESRVCRILQACEEELLALKDSYEKVQQSMRELEKEKDLKQSYRDAASNMIQSFNNYGPPLKTEMFKFILRRIVHLSVRFMARIITEKMSKEEAQTPIVKMVEFATAKFPKGSTTQVGRDVVTPVASALFHFYNVHNLYTDLTHFREDAPSEIAKQIRNVAEMLDGFIDSQG</sequence>
<proteinExistence type="inferred from homology"/>